<dbReference type="PANTHER" id="PTHR42734:SF19">
    <property type="entry name" value="IRON COMPOUNDS ABC TRANSPORTER, ATP-BINDING PROTEIN"/>
    <property type="match status" value="1"/>
</dbReference>
<keyword evidence="6" id="KW-1185">Reference proteome</keyword>
<dbReference type="STRING" id="260086.SAMN05216207_1013124"/>
<dbReference type="PROSITE" id="PS00211">
    <property type="entry name" value="ABC_TRANSPORTER_1"/>
    <property type="match status" value="1"/>
</dbReference>
<dbReference type="PANTHER" id="PTHR42734">
    <property type="entry name" value="METAL TRANSPORT SYSTEM ATP-BINDING PROTEIN TM_0124-RELATED"/>
    <property type="match status" value="1"/>
</dbReference>
<dbReference type="EMBL" id="FOUY01000013">
    <property type="protein sequence ID" value="SFN38205.1"/>
    <property type="molecule type" value="Genomic_DNA"/>
</dbReference>
<keyword evidence="3 5" id="KW-0067">ATP-binding</keyword>
<organism evidence="5 6">
    <name type="scientific">Pseudonocardia ammonioxydans</name>
    <dbReference type="NCBI Taxonomy" id="260086"/>
    <lineage>
        <taxon>Bacteria</taxon>
        <taxon>Bacillati</taxon>
        <taxon>Actinomycetota</taxon>
        <taxon>Actinomycetes</taxon>
        <taxon>Pseudonocardiales</taxon>
        <taxon>Pseudonocardiaceae</taxon>
        <taxon>Pseudonocardia</taxon>
    </lineage>
</organism>
<dbReference type="InterPro" id="IPR027417">
    <property type="entry name" value="P-loop_NTPase"/>
</dbReference>
<sequence>MIEATAISHRYRADRWIFRDVSLQLEPGEVLAVLGPNARGKTTMIKCLAGLLTPTSGTVRHTGTVGYVPQSHSAAVNYPVLEMVLMGRARHVGVFSTPTRTDRDLAADALGRVGLDHLAERPFTRLSGGERQMVLIARALASGCGTLVLDEPASALDLRNQGRVLAVLDSLASEGMSIVMTTHHPDHALRVAGRTMLVVDPDDIRVGDTTALLTGDTLSELYGLPISTLDVAIGGRDERVVVPDFGVGTTAGAR</sequence>
<dbReference type="AlphaFoldDB" id="A0A1I4YJK7"/>
<dbReference type="Proteomes" id="UP000199614">
    <property type="component" value="Unassembled WGS sequence"/>
</dbReference>
<dbReference type="Gene3D" id="3.40.50.300">
    <property type="entry name" value="P-loop containing nucleotide triphosphate hydrolases"/>
    <property type="match status" value="1"/>
</dbReference>
<dbReference type="Pfam" id="PF00005">
    <property type="entry name" value="ABC_tran"/>
    <property type="match status" value="1"/>
</dbReference>
<protein>
    <submittedName>
        <fullName evidence="5">Iron complex transport system ATP-binding protein</fullName>
    </submittedName>
</protein>
<evidence type="ECO:0000256" key="1">
    <source>
        <dbReference type="ARBA" id="ARBA00022448"/>
    </source>
</evidence>
<dbReference type="GO" id="GO:0016887">
    <property type="term" value="F:ATP hydrolysis activity"/>
    <property type="evidence" value="ECO:0007669"/>
    <property type="project" value="InterPro"/>
</dbReference>
<evidence type="ECO:0000313" key="6">
    <source>
        <dbReference type="Proteomes" id="UP000199614"/>
    </source>
</evidence>
<keyword evidence="1" id="KW-0813">Transport</keyword>
<dbReference type="RefSeq" id="WP_093343104.1">
    <property type="nucleotide sequence ID" value="NZ_FOUY01000013.1"/>
</dbReference>
<reference evidence="5 6" key="1">
    <citation type="submission" date="2016-10" db="EMBL/GenBank/DDBJ databases">
        <authorList>
            <person name="de Groot N.N."/>
        </authorList>
    </citation>
    <scope>NUCLEOTIDE SEQUENCE [LARGE SCALE GENOMIC DNA]</scope>
    <source>
        <strain evidence="5 6">CGMCC 4.1877</strain>
    </source>
</reference>
<dbReference type="OrthoDB" id="5296765at2"/>
<dbReference type="GO" id="GO:0005524">
    <property type="term" value="F:ATP binding"/>
    <property type="evidence" value="ECO:0007669"/>
    <property type="project" value="UniProtKB-KW"/>
</dbReference>
<evidence type="ECO:0000256" key="3">
    <source>
        <dbReference type="ARBA" id="ARBA00022840"/>
    </source>
</evidence>
<accession>A0A1I4YJK7</accession>
<dbReference type="SMART" id="SM00382">
    <property type="entry name" value="AAA"/>
    <property type="match status" value="1"/>
</dbReference>
<dbReference type="InterPro" id="IPR017871">
    <property type="entry name" value="ABC_transporter-like_CS"/>
</dbReference>
<name>A0A1I4YJK7_PSUAM</name>
<dbReference type="PROSITE" id="PS50893">
    <property type="entry name" value="ABC_TRANSPORTER_2"/>
    <property type="match status" value="1"/>
</dbReference>
<evidence type="ECO:0000256" key="2">
    <source>
        <dbReference type="ARBA" id="ARBA00022741"/>
    </source>
</evidence>
<evidence type="ECO:0000313" key="5">
    <source>
        <dbReference type="EMBL" id="SFN38205.1"/>
    </source>
</evidence>
<evidence type="ECO:0000259" key="4">
    <source>
        <dbReference type="PROSITE" id="PS50893"/>
    </source>
</evidence>
<dbReference type="SUPFAM" id="SSF52540">
    <property type="entry name" value="P-loop containing nucleoside triphosphate hydrolases"/>
    <property type="match status" value="1"/>
</dbReference>
<dbReference type="InterPro" id="IPR003439">
    <property type="entry name" value="ABC_transporter-like_ATP-bd"/>
</dbReference>
<keyword evidence="2" id="KW-0547">Nucleotide-binding</keyword>
<dbReference type="InterPro" id="IPR003593">
    <property type="entry name" value="AAA+_ATPase"/>
</dbReference>
<dbReference type="InterPro" id="IPR050153">
    <property type="entry name" value="Metal_Ion_Import_ABC"/>
</dbReference>
<gene>
    <name evidence="5" type="ORF">SAMN05216207_1013124</name>
</gene>
<proteinExistence type="predicted"/>
<feature type="domain" description="ABC transporter" evidence="4">
    <location>
        <begin position="2"/>
        <end position="225"/>
    </location>
</feature>